<protein>
    <submittedName>
        <fullName evidence="5">Uncharacterized protein</fullName>
    </submittedName>
</protein>
<proteinExistence type="predicted"/>
<evidence type="ECO:0000256" key="4">
    <source>
        <dbReference type="ARBA" id="ARBA00023242"/>
    </source>
</evidence>
<dbReference type="Proteomes" id="UP001497482">
    <property type="component" value="Chromosome 16"/>
</dbReference>
<accession>A0AAV2K5W2</accession>
<sequence>MAASNYSLKVNRELLDPDFESYRLSLDPIPTYSIELDSAVEELKLKDSLYTLEHMQAFGMFNYLHLDPWYSDSVVFVDAKGQVLSLTVTLRSVAILAC</sequence>
<dbReference type="PANTHER" id="PTHR21664:SF1">
    <property type="entry name" value="NUDC DOMAIN-CONTAINING PROTEIN 1"/>
    <property type="match status" value="1"/>
</dbReference>
<keyword evidence="4" id="KW-0539">Nucleus</keyword>
<dbReference type="PANTHER" id="PTHR21664">
    <property type="entry name" value="CHRONIC MYELOGENOUS LEUKEMIA TUMOR ANTIGEN 66"/>
    <property type="match status" value="1"/>
</dbReference>
<gene>
    <name evidence="5" type="ORF">KC01_LOCUS13727</name>
</gene>
<reference evidence="5 6" key="1">
    <citation type="submission" date="2024-04" db="EMBL/GenBank/DDBJ databases">
        <authorList>
            <person name="Waldvogel A.-M."/>
            <person name="Schoenle A."/>
        </authorList>
    </citation>
    <scope>NUCLEOTIDE SEQUENCE [LARGE SCALE GENOMIC DNA]</scope>
</reference>
<evidence type="ECO:0000256" key="3">
    <source>
        <dbReference type="ARBA" id="ARBA00022490"/>
    </source>
</evidence>
<evidence type="ECO:0000313" key="6">
    <source>
        <dbReference type="Proteomes" id="UP001497482"/>
    </source>
</evidence>
<dbReference type="AlphaFoldDB" id="A0AAV2K5W2"/>
<dbReference type="InterPro" id="IPR037895">
    <property type="entry name" value="NUDCD1"/>
</dbReference>
<evidence type="ECO:0000256" key="1">
    <source>
        <dbReference type="ARBA" id="ARBA00004123"/>
    </source>
</evidence>
<keyword evidence="6" id="KW-1185">Reference proteome</keyword>
<name>A0AAV2K5W2_KNICA</name>
<organism evidence="5 6">
    <name type="scientific">Knipowitschia caucasica</name>
    <name type="common">Caucasian dwarf goby</name>
    <name type="synonym">Pomatoschistus caucasicus</name>
    <dbReference type="NCBI Taxonomy" id="637954"/>
    <lineage>
        <taxon>Eukaryota</taxon>
        <taxon>Metazoa</taxon>
        <taxon>Chordata</taxon>
        <taxon>Craniata</taxon>
        <taxon>Vertebrata</taxon>
        <taxon>Euteleostomi</taxon>
        <taxon>Actinopterygii</taxon>
        <taxon>Neopterygii</taxon>
        <taxon>Teleostei</taxon>
        <taxon>Neoteleostei</taxon>
        <taxon>Acanthomorphata</taxon>
        <taxon>Gobiaria</taxon>
        <taxon>Gobiiformes</taxon>
        <taxon>Gobioidei</taxon>
        <taxon>Gobiidae</taxon>
        <taxon>Gobiinae</taxon>
        <taxon>Knipowitschia</taxon>
    </lineage>
</organism>
<evidence type="ECO:0000256" key="2">
    <source>
        <dbReference type="ARBA" id="ARBA00004496"/>
    </source>
</evidence>
<dbReference type="GO" id="GO:0005634">
    <property type="term" value="C:nucleus"/>
    <property type="evidence" value="ECO:0007669"/>
    <property type="project" value="UniProtKB-SubCell"/>
</dbReference>
<dbReference type="EMBL" id="OZ035838">
    <property type="protein sequence ID" value="CAL1583234.1"/>
    <property type="molecule type" value="Genomic_DNA"/>
</dbReference>
<evidence type="ECO:0000313" key="5">
    <source>
        <dbReference type="EMBL" id="CAL1583234.1"/>
    </source>
</evidence>
<keyword evidence="3" id="KW-0963">Cytoplasm</keyword>
<comment type="subcellular location">
    <subcellularLocation>
        <location evidence="2">Cytoplasm</location>
    </subcellularLocation>
    <subcellularLocation>
        <location evidence="1">Nucleus</location>
    </subcellularLocation>
</comment>
<dbReference type="GO" id="GO:0005737">
    <property type="term" value="C:cytoplasm"/>
    <property type="evidence" value="ECO:0007669"/>
    <property type="project" value="UniProtKB-SubCell"/>
</dbReference>